<dbReference type="InterPro" id="IPR012349">
    <property type="entry name" value="Split_barrel_FMN-bd"/>
</dbReference>
<evidence type="ECO:0000256" key="1">
    <source>
        <dbReference type="ARBA" id="ARBA00023002"/>
    </source>
</evidence>
<dbReference type="RefSeq" id="WP_228552885.1">
    <property type="nucleotide sequence ID" value="NZ_JBHSQL010000001.1"/>
</dbReference>
<sequence>MNSASHPLDPATSRAFRDVLGRFASGVTVVTSVADGVDHAMTASAFTSVSLDPALVLVVVDRRNRFHDAVLDSGTWGVSILSEDGQDDATWLAHRGRPLEDQLARVPHHRGAETGAALLDRGIAWLECTTWQTYDGGDHTIVVGQVLAASVRSDAEQSGLDLDQTRLGEPLLYYRSHYGALVRSPESEKNSGPSPVEQHR</sequence>
<dbReference type="Gene3D" id="2.30.110.10">
    <property type="entry name" value="Electron Transport, Fmn-binding Protein, Chain A"/>
    <property type="match status" value="1"/>
</dbReference>
<dbReference type="PANTHER" id="PTHR30466:SF1">
    <property type="entry name" value="FMN REDUCTASE (NADH) RUTF"/>
    <property type="match status" value="1"/>
</dbReference>
<dbReference type="Pfam" id="PF01613">
    <property type="entry name" value="Flavin_Reduct"/>
    <property type="match status" value="1"/>
</dbReference>
<dbReference type="Proteomes" id="UP001596097">
    <property type="component" value="Unassembled WGS sequence"/>
</dbReference>
<dbReference type="SMART" id="SM00903">
    <property type="entry name" value="Flavin_Reduct"/>
    <property type="match status" value="1"/>
</dbReference>
<protein>
    <submittedName>
        <fullName evidence="3">Flavin reductase family protein</fullName>
        <ecNumber evidence="3">1.5.1.-</ecNumber>
    </submittedName>
</protein>
<evidence type="ECO:0000313" key="3">
    <source>
        <dbReference type="EMBL" id="MFC6148068.1"/>
    </source>
</evidence>
<dbReference type="EC" id="1.5.1.-" evidence="3"/>
<organism evidence="3 4">
    <name type="scientific">Mumia xiangluensis</name>
    <dbReference type="NCBI Taxonomy" id="1678900"/>
    <lineage>
        <taxon>Bacteria</taxon>
        <taxon>Bacillati</taxon>
        <taxon>Actinomycetota</taxon>
        <taxon>Actinomycetes</taxon>
        <taxon>Propionibacteriales</taxon>
        <taxon>Nocardioidaceae</taxon>
        <taxon>Mumia</taxon>
    </lineage>
</organism>
<dbReference type="SUPFAM" id="SSF50475">
    <property type="entry name" value="FMN-binding split barrel"/>
    <property type="match status" value="1"/>
</dbReference>
<feature type="domain" description="Flavin reductase like" evidence="2">
    <location>
        <begin position="20"/>
        <end position="180"/>
    </location>
</feature>
<dbReference type="InterPro" id="IPR050268">
    <property type="entry name" value="NADH-dep_flavin_reductase"/>
</dbReference>
<dbReference type="EMBL" id="JBHSQL010000001">
    <property type="protein sequence ID" value="MFC6148068.1"/>
    <property type="molecule type" value="Genomic_DNA"/>
</dbReference>
<name>A0ABW1QHW4_9ACTN</name>
<accession>A0ABW1QHW4</accession>
<dbReference type="InterPro" id="IPR002563">
    <property type="entry name" value="Flavin_Rdtase-like_dom"/>
</dbReference>
<comment type="caution">
    <text evidence="3">The sequence shown here is derived from an EMBL/GenBank/DDBJ whole genome shotgun (WGS) entry which is preliminary data.</text>
</comment>
<proteinExistence type="predicted"/>
<dbReference type="PANTHER" id="PTHR30466">
    <property type="entry name" value="FLAVIN REDUCTASE"/>
    <property type="match status" value="1"/>
</dbReference>
<evidence type="ECO:0000313" key="4">
    <source>
        <dbReference type="Proteomes" id="UP001596097"/>
    </source>
</evidence>
<dbReference type="GO" id="GO:0016491">
    <property type="term" value="F:oxidoreductase activity"/>
    <property type="evidence" value="ECO:0007669"/>
    <property type="project" value="UniProtKB-KW"/>
</dbReference>
<keyword evidence="4" id="KW-1185">Reference proteome</keyword>
<reference evidence="4" key="1">
    <citation type="journal article" date="2019" name="Int. J. Syst. Evol. Microbiol.">
        <title>The Global Catalogue of Microorganisms (GCM) 10K type strain sequencing project: providing services to taxonomists for standard genome sequencing and annotation.</title>
        <authorList>
            <consortium name="The Broad Institute Genomics Platform"/>
            <consortium name="The Broad Institute Genome Sequencing Center for Infectious Disease"/>
            <person name="Wu L."/>
            <person name="Ma J."/>
        </authorList>
    </citation>
    <scope>NUCLEOTIDE SEQUENCE [LARGE SCALE GENOMIC DNA]</scope>
    <source>
        <strain evidence="4">CGMCC 4.7198</strain>
    </source>
</reference>
<gene>
    <name evidence="3" type="ORF">ACFPYK_01600</name>
</gene>
<evidence type="ECO:0000259" key="2">
    <source>
        <dbReference type="SMART" id="SM00903"/>
    </source>
</evidence>
<keyword evidence="1 3" id="KW-0560">Oxidoreductase</keyword>